<name>A0ABR2A7Q9_9ROSI</name>
<keyword evidence="8" id="KW-0407">Ion channel</keyword>
<keyword evidence="5 9" id="KW-1133">Transmembrane helix</keyword>
<evidence type="ECO:0000256" key="9">
    <source>
        <dbReference type="SAM" id="Phobius"/>
    </source>
</evidence>
<keyword evidence="6" id="KW-0406">Ion transport</keyword>
<keyword evidence="11" id="KW-1185">Reference proteome</keyword>
<evidence type="ECO:0000256" key="3">
    <source>
        <dbReference type="ARBA" id="ARBA00022448"/>
    </source>
</evidence>
<reference evidence="10 11" key="1">
    <citation type="journal article" date="2024" name="G3 (Bethesda)">
        <title>Genome assembly of Hibiscus sabdariffa L. provides insights into metabolisms of medicinal natural products.</title>
        <authorList>
            <person name="Kim T."/>
        </authorList>
    </citation>
    <scope>NUCLEOTIDE SEQUENCE [LARGE SCALE GENOMIC DNA]</scope>
    <source>
        <strain evidence="10">TK-2024</strain>
        <tissue evidence="10">Old leaves</tissue>
    </source>
</reference>
<evidence type="ECO:0000313" key="11">
    <source>
        <dbReference type="Proteomes" id="UP001396334"/>
    </source>
</evidence>
<organism evidence="10 11">
    <name type="scientific">Hibiscus sabdariffa</name>
    <name type="common">roselle</name>
    <dbReference type="NCBI Taxonomy" id="183260"/>
    <lineage>
        <taxon>Eukaryota</taxon>
        <taxon>Viridiplantae</taxon>
        <taxon>Streptophyta</taxon>
        <taxon>Embryophyta</taxon>
        <taxon>Tracheophyta</taxon>
        <taxon>Spermatophyta</taxon>
        <taxon>Magnoliopsida</taxon>
        <taxon>eudicotyledons</taxon>
        <taxon>Gunneridae</taxon>
        <taxon>Pentapetalae</taxon>
        <taxon>rosids</taxon>
        <taxon>malvids</taxon>
        <taxon>Malvales</taxon>
        <taxon>Malvaceae</taxon>
        <taxon>Malvoideae</taxon>
        <taxon>Hibiscus</taxon>
    </lineage>
</organism>
<evidence type="ECO:0000313" key="10">
    <source>
        <dbReference type="EMBL" id="KAK8489052.1"/>
    </source>
</evidence>
<evidence type="ECO:0000256" key="6">
    <source>
        <dbReference type="ARBA" id="ARBA00023065"/>
    </source>
</evidence>
<evidence type="ECO:0008006" key="12">
    <source>
        <dbReference type="Google" id="ProtNLM"/>
    </source>
</evidence>
<dbReference type="EMBL" id="JBBPBN010000327">
    <property type="protein sequence ID" value="KAK8489052.1"/>
    <property type="molecule type" value="Genomic_DNA"/>
</dbReference>
<dbReference type="Proteomes" id="UP001396334">
    <property type="component" value="Unassembled WGS sequence"/>
</dbReference>
<sequence>MISVSGYRDDQVLKMAHVRFLTILVGSCTSLIVCICVVFPVWIGEDLHNSVAANIAKLANFLEAFGDEYFKVSEGSNENNKPYLQGYRSVLTSKRNYDGNRVMVRSGSVIHGKCTSKLETSLGTVLTKLKLLTPTLTMLFDFSKAPAEICGIIQEPCKRLKESCGRAQKPPQNKLVGRNRFTREIIPAASVASLLMEIIECIEKISEAVNELGKAASFRTSNATALPELPDSIQQETVQQDSNSTAILPVPHCVRVVVE</sequence>
<accession>A0ABR2A7Q9</accession>
<evidence type="ECO:0000256" key="5">
    <source>
        <dbReference type="ARBA" id="ARBA00022989"/>
    </source>
</evidence>
<gene>
    <name evidence="10" type="ORF">V6N11_013213</name>
</gene>
<dbReference type="InterPro" id="IPR020966">
    <property type="entry name" value="ALMT"/>
</dbReference>
<evidence type="ECO:0000256" key="8">
    <source>
        <dbReference type="ARBA" id="ARBA00023303"/>
    </source>
</evidence>
<dbReference type="PANTHER" id="PTHR31086">
    <property type="entry name" value="ALUMINUM-ACTIVATED MALATE TRANSPORTER 10"/>
    <property type="match status" value="1"/>
</dbReference>
<protein>
    <recommendedName>
        <fullName evidence="12">Aluminum-activated malate transporter</fullName>
    </recommendedName>
</protein>
<comment type="caution">
    <text evidence="10">The sequence shown here is derived from an EMBL/GenBank/DDBJ whole genome shotgun (WGS) entry which is preliminary data.</text>
</comment>
<comment type="similarity">
    <text evidence="2">Belongs to the aromatic acid exporter (TC 2.A.85) family.</text>
</comment>
<evidence type="ECO:0000256" key="7">
    <source>
        <dbReference type="ARBA" id="ARBA00023136"/>
    </source>
</evidence>
<feature type="transmembrane region" description="Helical" evidence="9">
    <location>
        <begin position="20"/>
        <end position="43"/>
    </location>
</feature>
<keyword evidence="4 9" id="KW-0812">Transmembrane</keyword>
<evidence type="ECO:0000256" key="1">
    <source>
        <dbReference type="ARBA" id="ARBA00004141"/>
    </source>
</evidence>
<proteinExistence type="inferred from homology"/>
<evidence type="ECO:0000256" key="4">
    <source>
        <dbReference type="ARBA" id="ARBA00022692"/>
    </source>
</evidence>
<evidence type="ECO:0000256" key="2">
    <source>
        <dbReference type="ARBA" id="ARBA00007079"/>
    </source>
</evidence>
<keyword evidence="7 9" id="KW-0472">Membrane</keyword>
<comment type="subcellular location">
    <subcellularLocation>
        <location evidence="1">Membrane</location>
        <topology evidence="1">Multi-pass membrane protein</topology>
    </subcellularLocation>
</comment>
<keyword evidence="3" id="KW-0813">Transport</keyword>
<dbReference type="Pfam" id="PF11744">
    <property type="entry name" value="ALMT"/>
    <property type="match status" value="1"/>
</dbReference>